<proteinExistence type="inferred from homology"/>
<dbReference type="PANTHER" id="PTHR34294:SF1">
    <property type="entry name" value="TRANSCRIPTIONAL REGULATOR LSRR"/>
    <property type="match status" value="1"/>
</dbReference>
<name>A0A918JPW4_9ALTE</name>
<evidence type="ECO:0000256" key="3">
    <source>
        <dbReference type="ARBA" id="ARBA00023125"/>
    </source>
</evidence>
<feature type="domain" description="Sugar-binding" evidence="5">
    <location>
        <begin position="63"/>
        <end position="317"/>
    </location>
</feature>
<dbReference type="InterPro" id="IPR007324">
    <property type="entry name" value="Sugar-bd_dom_put"/>
</dbReference>
<gene>
    <name evidence="6" type="ORF">GCM10007391_29440</name>
</gene>
<dbReference type="AlphaFoldDB" id="A0A918JPW4"/>
<keyword evidence="7" id="KW-1185">Reference proteome</keyword>
<evidence type="ECO:0000256" key="1">
    <source>
        <dbReference type="ARBA" id="ARBA00010466"/>
    </source>
</evidence>
<dbReference type="InterPro" id="IPR036388">
    <property type="entry name" value="WH-like_DNA-bd_sf"/>
</dbReference>
<comment type="similarity">
    <text evidence="1">Belongs to the SorC transcriptional regulatory family.</text>
</comment>
<evidence type="ECO:0000256" key="4">
    <source>
        <dbReference type="ARBA" id="ARBA00023163"/>
    </source>
</evidence>
<dbReference type="EMBL" id="BMXP01000009">
    <property type="protein sequence ID" value="GGW93244.1"/>
    <property type="molecule type" value="Genomic_DNA"/>
</dbReference>
<keyword evidence="4" id="KW-0804">Transcription</keyword>
<comment type="caution">
    <text evidence="6">The sequence shown here is derived from an EMBL/GenBank/DDBJ whole genome shotgun (WGS) entry which is preliminary data.</text>
</comment>
<dbReference type="InterPro" id="IPR051054">
    <property type="entry name" value="SorC_transcr_regulators"/>
</dbReference>
<evidence type="ECO:0000313" key="7">
    <source>
        <dbReference type="Proteomes" id="UP000631300"/>
    </source>
</evidence>
<dbReference type="Gene3D" id="3.40.50.1360">
    <property type="match status" value="1"/>
</dbReference>
<sequence length="323" mass="34505">MPTLPASEERKLEDAARAGWLYYVAGKTQDEIARQLHTSRQSAQRLVALSISAGLIRVRVEHPIRKCMELATQLQDKFGLSHCEVVPSDDSNPSSTAGLAQAGAAEIERRLKQSEPQTIALGTGRVLRACADELRSLHCPHHQIVSLVGNIADDGSASRYDVAVHVAERAGAPYFPMPLPVIARSTDSKAQWHALPHVKNVQQLAMDATVAFVGIGNLGTVSPLHDDGFIGDAELATLQEQGATGEVISWIYDKQGHIIDCEINQRVTSVPISGFTRTPVIGIAAGEEKVAAIRGALLSGLITGLITNEYTAGRLLEGESSGA</sequence>
<dbReference type="InterPro" id="IPR037171">
    <property type="entry name" value="NagB/RpiA_transferase-like"/>
</dbReference>
<dbReference type="GO" id="GO:0030246">
    <property type="term" value="F:carbohydrate binding"/>
    <property type="evidence" value="ECO:0007669"/>
    <property type="project" value="InterPro"/>
</dbReference>
<reference evidence="6" key="2">
    <citation type="submission" date="2020-09" db="EMBL/GenBank/DDBJ databases">
        <authorList>
            <person name="Sun Q."/>
            <person name="Kim S."/>
        </authorList>
    </citation>
    <scope>NUCLEOTIDE SEQUENCE</scope>
    <source>
        <strain evidence="6">KCTC 22164</strain>
    </source>
</reference>
<dbReference type="Gene3D" id="1.10.10.10">
    <property type="entry name" value="Winged helix-like DNA-binding domain superfamily/Winged helix DNA-binding domain"/>
    <property type="match status" value="1"/>
</dbReference>
<keyword evidence="2" id="KW-0805">Transcription regulation</keyword>
<dbReference type="SUPFAM" id="SSF100950">
    <property type="entry name" value="NagB/RpiA/CoA transferase-like"/>
    <property type="match status" value="1"/>
</dbReference>
<evidence type="ECO:0000259" key="5">
    <source>
        <dbReference type="Pfam" id="PF04198"/>
    </source>
</evidence>
<dbReference type="RefSeq" id="WP_189407807.1">
    <property type="nucleotide sequence ID" value="NZ_BMXP01000009.1"/>
</dbReference>
<dbReference type="Pfam" id="PF04198">
    <property type="entry name" value="Sugar-bind"/>
    <property type="match status" value="1"/>
</dbReference>
<protein>
    <submittedName>
        <fullName evidence="6">DNA-binding transcriptional regulator</fullName>
    </submittedName>
</protein>
<organism evidence="6 7">
    <name type="scientific">Alteromonas halophila</name>
    <dbReference type="NCBI Taxonomy" id="516698"/>
    <lineage>
        <taxon>Bacteria</taxon>
        <taxon>Pseudomonadati</taxon>
        <taxon>Pseudomonadota</taxon>
        <taxon>Gammaproteobacteria</taxon>
        <taxon>Alteromonadales</taxon>
        <taxon>Alteromonadaceae</taxon>
        <taxon>Alteromonas/Salinimonas group</taxon>
        <taxon>Alteromonas</taxon>
    </lineage>
</organism>
<dbReference type="Proteomes" id="UP000631300">
    <property type="component" value="Unassembled WGS sequence"/>
</dbReference>
<keyword evidence="3 6" id="KW-0238">DNA-binding</keyword>
<dbReference type="GO" id="GO:0003677">
    <property type="term" value="F:DNA binding"/>
    <property type="evidence" value="ECO:0007669"/>
    <property type="project" value="UniProtKB-KW"/>
</dbReference>
<evidence type="ECO:0000256" key="2">
    <source>
        <dbReference type="ARBA" id="ARBA00023015"/>
    </source>
</evidence>
<dbReference type="PANTHER" id="PTHR34294">
    <property type="entry name" value="TRANSCRIPTIONAL REGULATOR-RELATED"/>
    <property type="match status" value="1"/>
</dbReference>
<reference evidence="6" key="1">
    <citation type="journal article" date="2014" name="Int. J. Syst. Evol. Microbiol.">
        <title>Complete genome sequence of Corynebacterium casei LMG S-19264T (=DSM 44701T), isolated from a smear-ripened cheese.</title>
        <authorList>
            <consortium name="US DOE Joint Genome Institute (JGI-PGF)"/>
            <person name="Walter F."/>
            <person name="Albersmeier A."/>
            <person name="Kalinowski J."/>
            <person name="Ruckert C."/>
        </authorList>
    </citation>
    <scope>NUCLEOTIDE SEQUENCE</scope>
    <source>
        <strain evidence="6">KCTC 22164</strain>
    </source>
</reference>
<evidence type="ECO:0000313" key="6">
    <source>
        <dbReference type="EMBL" id="GGW93244.1"/>
    </source>
</evidence>
<accession>A0A918JPW4</accession>